<evidence type="ECO:0000313" key="4">
    <source>
        <dbReference type="Proteomes" id="UP001622496"/>
    </source>
</evidence>
<name>A0ABZ1K7J7_9ACTN</name>
<dbReference type="Proteomes" id="UP001622496">
    <property type="component" value="Chromosome"/>
</dbReference>
<dbReference type="InterPro" id="IPR024029">
    <property type="entry name" value="Pyridox_Oxase_FMN-dep"/>
</dbReference>
<dbReference type="EMBL" id="CP108135">
    <property type="protein sequence ID" value="WTP68352.1"/>
    <property type="molecule type" value="Genomic_DNA"/>
</dbReference>
<sequence>MSNAAPVAAPADAPSPAGDPLAGAVPLRDAEQLREILGTPWPLVIDKVHDELTEDDLDLLARAPFCAVSTSDAAGNCDTSPRGGEPGFTRVLDSRTLVMPDLPGNRRGDSFHNILANPHVGLLYLIPGAMTVLRINGRARILTDAPLFDEMTVKGRRPDLALVVDIDEIYLHCPASLKRSGMWAPKTWEGTGGTAR</sequence>
<dbReference type="InterPro" id="IPR012349">
    <property type="entry name" value="Split_barrel_FMN-bd"/>
</dbReference>
<organism evidence="3 4">
    <name type="scientific">[Kitasatospora] papulosa</name>
    <dbReference type="NCBI Taxonomy" id="1464011"/>
    <lineage>
        <taxon>Bacteria</taxon>
        <taxon>Bacillati</taxon>
        <taxon>Actinomycetota</taxon>
        <taxon>Actinomycetes</taxon>
        <taxon>Kitasatosporales</taxon>
        <taxon>Streptomycetaceae</taxon>
        <taxon>Streptomyces</taxon>
    </lineage>
</organism>
<protein>
    <submittedName>
        <fullName evidence="3">Pyridoxamine 5'-phosphate oxidase family protein</fullName>
    </submittedName>
</protein>
<dbReference type="PANTHER" id="PTHR42815:SF2">
    <property type="entry name" value="FAD-BINDING, PUTATIVE (AFU_ORTHOLOGUE AFUA_6G07600)-RELATED"/>
    <property type="match status" value="1"/>
</dbReference>
<dbReference type="RefSeq" id="WP_030123557.1">
    <property type="nucleotide sequence ID" value="NZ_CP108135.1"/>
</dbReference>
<dbReference type="SUPFAM" id="SSF50475">
    <property type="entry name" value="FMN-binding split barrel"/>
    <property type="match status" value="1"/>
</dbReference>
<feature type="region of interest" description="Disordered" evidence="1">
    <location>
        <begin position="1"/>
        <end position="23"/>
    </location>
</feature>
<evidence type="ECO:0000313" key="3">
    <source>
        <dbReference type="EMBL" id="WTP68352.1"/>
    </source>
</evidence>
<dbReference type="NCBIfam" id="TIGR04025">
    <property type="entry name" value="PPOX_FMN_DR2398"/>
    <property type="match status" value="1"/>
</dbReference>
<proteinExistence type="predicted"/>
<dbReference type="Pfam" id="PF01243">
    <property type="entry name" value="PNPOx_N"/>
    <property type="match status" value="1"/>
</dbReference>
<keyword evidence="4" id="KW-1185">Reference proteome</keyword>
<evidence type="ECO:0000259" key="2">
    <source>
        <dbReference type="Pfam" id="PF01243"/>
    </source>
</evidence>
<dbReference type="PANTHER" id="PTHR42815">
    <property type="entry name" value="FAD-BINDING, PUTATIVE (AFU_ORTHOLOGUE AFUA_6G07600)-RELATED"/>
    <property type="match status" value="1"/>
</dbReference>
<feature type="domain" description="Pyridoxamine 5'-phosphate oxidase N-terminal" evidence="2">
    <location>
        <begin position="57"/>
        <end position="173"/>
    </location>
</feature>
<reference evidence="3 4" key="1">
    <citation type="submission" date="2022-10" db="EMBL/GenBank/DDBJ databases">
        <title>The complete genomes of actinobacterial strains from the NBC collection.</title>
        <authorList>
            <person name="Joergensen T.S."/>
            <person name="Alvarez Arevalo M."/>
            <person name="Sterndorff E.B."/>
            <person name="Faurdal D."/>
            <person name="Vuksanovic O."/>
            <person name="Mourched A.-S."/>
            <person name="Charusanti P."/>
            <person name="Shaw S."/>
            <person name="Blin K."/>
            <person name="Weber T."/>
        </authorList>
    </citation>
    <scope>NUCLEOTIDE SEQUENCE [LARGE SCALE GENOMIC DNA]</scope>
    <source>
        <strain evidence="3 4">NBC_00185</strain>
    </source>
</reference>
<dbReference type="InterPro" id="IPR011576">
    <property type="entry name" value="Pyridox_Oxase_N"/>
</dbReference>
<gene>
    <name evidence="3" type="ORF">OG560_24145</name>
</gene>
<evidence type="ECO:0000256" key="1">
    <source>
        <dbReference type="SAM" id="MobiDB-lite"/>
    </source>
</evidence>
<accession>A0ABZ1K7J7</accession>
<dbReference type="Gene3D" id="2.30.110.10">
    <property type="entry name" value="Electron Transport, Fmn-binding Protein, Chain A"/>
    <property type="match status" value="1"/>
</dbReference>